<dbReference type="HOGENOM" id="CLU_2453861_0_0_9"/>
<reference evidence="1 2" key="1">
    <citation type="submission" date="2009-04" db="EMBL/GenBank/DDBJ databases">
        <authorList>
            <person name="Qin X."/>
            <person name="Bachman B."/>
            <person name="Battles P."/>
            <person name="Bell A."/>
            <person name="Bess C."/>
            <person name="Bickham C."/>
            <person name="Chaboub L."/>
            <person name="Chen D."/>
            <person name="Coyle M."/>
            <person name="Deiros D.R."/>
            <person name="Dinh H."/>
            <person name="Forbes L."/>
            <person name="Fowler G."/>
            <person name="Francisco L."/>
            <person name="Fu Q."/>
            <person name="Gubbala S."/>
            <person name="Hale W."/>
            <person name="Han Y."/>
            <person name="Hemphill L."/>
            <person name="Highlander S.K."/>
            <person name="Hirani K."/>
            <person name="Hogues M."/>
            <person name="Jackson L."/>
            <person name="Jakkamsetti A."/>
            <person name="Javaid M."/>
            <person name="Jiang H."/>
            <person name="Korchina V."/>
            <person name="Kovar C."/>
            <person name="Lara F."/>
            <person name="Lee S."/>
            <person name="Mata R."/>
            <person name="Mathew T."/>
            <person name="Moen C."/>
            <person name="Morales K."/>
            <person name="Munidasa M."/>
            <person name="Nazareth L."/>
            <person name="Ngo R."/>
            <person name="Nguyen L."/>
            <person name="Okwuonu G."/>
            <person name="Ongeri F."/>
            <person name="Patil S."/>
            <person name="Petrosino J."/>
            <person name="Pham C."/>
            <person name="Pham P."/>
            <person name="Pu L.-L."/>
            <person name="Puazo M."/>
            <person name="Raj R."/>
            <person name="Reid J."/>
            <person name="Rouhana J."/>
            <person name="Saada N."/>
            <person name="Shang Y."/>
            <person name="Simmons D."/>
            <person name="Thornton R."/>
            <person name="Warren J."/>
            <person name="Weissenberger G."/>
            <person name="Zhang J."/>
            <person name="Zhang L."/>
            <person name="Zhou C."/>
            <person name="Zhu D."/>
            <person name="Muzny D."/>
            <person name="Worley K."/>
            <person name="Gibbs R."/>
        </authorList>
    </citation>
    <scope>NUCLEOTIDE SEQUENCE [LARGE SCALE GENOMIC DNA]</scope>
    <source>
        <strain evidence="1 2">ATCC 33313</strain>
    </source>
</reference>
<protein>
    <submittedName>
        <fullName evidence="1">Uncharacterized protein</fullName>
    </submittedName>
</protein>
<sequence>MNYDNEIEKLATALADEAMNKSATYNTAIDMVSDLTYYDDLIVIAEGMIKERAFASVIDHSERVEIDSRTENISVGTIKDGLTRPMVMY</sequence>
<dbReference type="STRING" id="585506.HMPREF0877_0195"/>
<dbReference type="EMBL" id="ACKU01000004">
    <property type="protein sequence ID" value="EER75684.1"/>
    <property type="molecule type" value="Genomic_DNA"/>
</dbReference>
<proteinExistence type="predicted"/>
<name>C5R8A0_WEIPA</name>
<comment type="caution">
    <text evidence="1">The sequence shown here is derived from an EMBL/GenBank/DDBJ whole genome shotgun (WGS) entry which is preliminary data.</text>
</comment>
<dbReference type="AlphaFoldDB" id="C5R8A0"/>
<evidence type="ECO:0000313" key="2">
    <source>
        <dbReference type="Proteomes" id="UP000004528"/>
    </source>
</evidence>
<dbReference type="RefSeq" id="WP_002829130.1">
    <property type="nucleotide sequence ID" value="NZ_GG697136.1"/>
</dbReference>
<dbReference type="Proteomes" id="UP000004528">
    <property type="component" value="Unassembled WGS sequence"/>
</dbReference>
<organism evidence="1 2">
    <name type="scientific">Weissella paramesenteroides ATCC 33313</name>
    <dbReference type="NCBI Taxonomy" id="585506"/>
    <lineage>
        <taxon>Bacteria</taxon>
        <taxon>Bacillati</taxon>
        <taxon>Bacillota</taxon>
        <taxon>Bacilli</taxon>
        <taxon>Lactobacillales</taxon>
        <taxon>Lactobacillaceae</taxon>
        <taxon>Weissella</taxon>
    </lineage>
</organism>
<gene>
    <name evidence="1" type="ORF">HMPREF0877_0195</name>
</gene>
<keyword evidence="2" id="KW-1185">Reference proteome</keyword>
<accession>C5R8A0</accession>
<evidence type="ECO:0000313" key="1">
    <source>
        <dbReference type="EMBL" id="EER75684.1"/>
    </source>
</evidence>